<sequence length="283" mass="30791">MVSGQLSGSLCRGLLLASAALAHHISSTPPNLADKTSARLLSGQEEKASDARNSCPDQIHGPRLLNQIGMALVRISPYTVWFFTALELIVRIASAFPSSPAASAVVRMFNASAPATTVLASPVTTVYFAAFVAVYIGYRIRTSCFATLGRHFTFTHTTLSEHQLVKDGPYSIVRHASYSGEVLVRGGTILMLLAPGGWAYEFGVIGSRYANTLSKTVVDAAFGSPFARLAGWVLVFHVCWATFNTSFLIWRSSIEDATLKEKFGAEWEAYRKQVPCKFIPYIV</sequence>
<evidence type="ECO:0000256" key="3">
    <source>
        <dbReference type="ARBA" id="ARBA00022989"/>
    </source>
</evidence>
<gene>
    <name evidence="7" type="ORF">SCHPADRAFT_885541</name>
</gene>
<feature type="signal peptide" evidence="6">
    <location>
        <begin position="1"/>
        <end position="22"/>
    </location>
</feature>
<dbReference type="PANTHER" id="PTHR12714:SF9">
    <property type="entry name" value="PROTEIN-S-ISOPRENYLCYSTEINE O-METHYLTRANSFERASE"/>
    <property type="match status" value="1"/>
</dbReference>
<dbReference type="GO" id="GO:0004671">
    <property type="term" value="F:protein C-terminal S-isoprenylcysteine carboxyl O-methyltransferase activity"/>
    <property type="evidence" value="ECO:0007669"/>
    <property type="project" value="UniProtKB-EC"/>
</dbReference>
<feature type="transmembrane region" description="Helical" evidence="5">
    <location>
        <begin position="229"/>
        <end position="250"/>
    </location>
</feature>
<comment type="similarity">
    <text evidence="5">Belongs to the class VI-like SAM-binding methyltransferase superfamily. Isoprenylcysteine carboxyl methyltransferase family.</text>
</comment>
<dbReference type="GO" id="GO:0032259">
    <property type="term" value="P:methylation"/>
    <property type="evidence" value="ECO:0007669"/>
    <property type="project" value="UniProtKB-KW"/>
</dbReference>
<keyword evidence="4 5" id="KW-0472">Membrane</keyword>
<evidence type="ECO:0000256" key="2">
    <source>
        <dbReference type="ARBA" id="ARBA00022692"/>
    </source>
</evidence>
<feature type="transmembrane region" description="Helical" evidence="5">
    <location>
        <begin position="118"/>
        <end position="138"/>
    </location>
</feature>
<keyword evidence="5" id="KW-0489">Methyltransferase</keyword>
<protein>
    <recommendedName>
        <fullName evidence="5">Protein-S-isoprenylcysteine O-methyltransferase</fullName>
        <ecNumber evidence="5">2.1.1.100</ecNumber>
    </recommendedName>
</protein>
<dbReference type="OrthoDB" id="422086at2759"/>
<keyword evidence="5" id="KW-0256">Endoplasmic reticulum</keyword>
<organism evidence="7 8">
    <name type="scientific">Schizopora paradoxa</name>
    <dbReference type="NCBI Taxonomy" id="27342"/>
    <lineage>
        <taxon>Eukaryota</taxon>
        <taxon>Fungi</taxon>
        <taxon>Dikarya</taxon>
        <taxon>Basidiomycota</taxon>
        <taxon>Agaricomycotina</taxon>
        <taxon>Agaricomycetes</taxon>
        <taxon>Hymenochaetales</taxon>
        <taxon>Schizoporaceae</taxon>
        <taxon>Schizopora</taxon>
    </lineage>
</organism>
<evidence type="ECO:0000256" key="6">
    <source>
        <dbReference type="SAM" id="SignalP"/>
    </source>
</evidence>
<evidence type="ECO:0000313" key="7">
    <source>
        <dbReference type="EMBL" id="KLO19395.1"/>
    </source>
</evidence>
<dbReference type="GO" id="GO:0005789">
    <property type="term" value="C:endoplasmic reticulum membrane"/>
    <property type="evidence" value="ECO:0007669"/>
    <property type="project" value="UniProtKB-SubCell"/>
</dbReference>
<keyword evidence="2 5" id="KW-0812">Transmembrane</keyword>
<dbReference type="Pfam" id="PF04140">
    <property type="entry name" value="ICMT"/>
    <property type="match status" value="1"/>
</dbReference>
<evidence type="ECO:0000256" key="5">
    <source>
        <dbReference type="RuleBase" id="RU362022"/>
    </source>
</evidence>
<feature type="transmembrane region" description="Helical" evidence="5">
    <location>
        <begin position="182"/>
        <end position="200"/>
    </location>
</feature>
<keyword evidence="3 5" id="KW-1133">Transmembrane helix</keyword>
<keyword evidence="5" id="KW-0808">Transferase</keyword>
<evidence type="ECO:0000256" key="1">
    <source>
        <dbReference type="ARBA" id="ARBA00004141"/>
    </source>
</evidence>
<dbReference type="Proteomes" id="UP000053477">
    <property type="component" value="Unassembled WGS sequence"/>
</dbReference>
<evidence type="ECO:0000313" key="8">
    <source>
        <dbReference type="Proteomes" id="UP000053477"/>
    </source>
</evidence>
<dbReference type="PANTHER" id="PTHR12714">
    <property type="entry name" value="PROTEIN-S ISOPRENYLCYSTEINE O-METHYLTRANSFERASE"/>
    <property type="match status" value="1"/>
</dbReference>
<dbReference type="EC" id="2.1.1.100" evidence="5"/>
<keyword evidence="8" id="KW-1185">Reference proteome</keyword>
<comment type="subcellular location">
    <subcellularLocation>
        <location evidence="5">Endoplasmic reticulum membrane</location>
        <topology evidence="5">Multi-pass membrane protein</topology>
    </subcellularLocation>
    <subcellularLocation>
        <location evidence="1">Membrane</location>
        <topology evidence="1">Multi-pass membrane protein</topology>
    </subcellularLocation>
</comment>
<dbReference type="InterPro" id="IPR007269">
    <property type="entry name" value="ICMT_MeTrfase"/>
</dbReference>
<keyword evidence="6" id="KW-0732">Signal</keyword>
<dbReference type="Gene3D" id="1.20.120.1630">
    <property type="match status" value="1"/>
</dbReference>
<keyword evidence="5" id="KW-0949">S-adenosyl-L-methionine</keyword>
<name>A0A0H2S5B7_9AGAM</name>
<accession>A0A0H2S5B7</accession>
<dbReference type="EMBL" id="KQ085887">
    <property type="protein sequence ID" value="KLO19395.1"/>
    <property type="molecule type" value="Genomic_DNA"/>
</dbReference>
<dbReference type="STRING" id="27342.A0A0H2S5B7"/>
<dbReference type="InParanoid" id="A0A0H2S5B7"/>
<comment type="caution">
    <text evidence="5">Lacks conserved residue(s) required for the propagation of feature annotation.</text>
</comment>
<reference evidence="7 8" key="1">
    <citation type="submission" date="2015-04" db="EMBL/GenBank/DDBJ databases">
        <title>Complete genome sequence of Schizopora paradoxa KUC8140, a cosmopolitan wood degrader in East Asia.</title>
        <authorList>
            <consortium name="DOE Joint Genome Institute"/>
            <person name="Min B."/>
            <person name="Park H."/>
            <person name="Jang Y."/>
            <person name="Kim J.-J."/>
            <person name="Kim K.H."/>
            <person name="Pangilinan J."/>
            <person name="Lipzen A."/>
            <person name="Riley R."/>
            <person name="Grigoriev I.V."/>
            <person name="Spatafora J.W."/>
            <person name="Choi I.-G."/>
        </authorList>
    </citation>
    <scope>NUCLEOTIDE SEQUENCE [LARGE SCALE GENOMIC DNA]</scope>
    <source>
        <strain evidence="7 8">KUC8140</strain>
    </source>
</reference>
<evidence type="ECO:0000256" key="4">
    <source>
        <dbReference type="ARBA" id="ARBA00023136"/>
    </source>
</evidence>
<proteinExistence type="inferred from homology"/>
<feature type="chain" id="PRO_5005202211" description="Protein-S-isoprenylcysteine O-methyltransferase" evidence="6">
    <location>
        <begin position="23"/>
        <end position="283"/>
    </location>
</feature>
<comment type="catalytic activity">
    <reaction evidence="5">
        <text>[protein]-C-terminal S-[(2E,6E)-farnesyl]-L-cysteine + S-adenosyl-L-methionine = [protein]-C-terminal S-[(2E,6E)-farnesyl]-L-cysteine methyl ester + S-adenosyl-L-homocysteine</text>
        <dbReference type="Rhea" id="RHEA:21672"/>
        <dbReference type="Rhea" id="RHEA-COMP:12125"/>
        <dbReference type="Rhea" id="RHEA-COMP:12126"/>
        <dbReference type="ChEBI" id="CHEBI:57856"/>
        <dbReference type="ChEBI" id="CHEBI:59789"/>
        <dbReference type="ChEBI" id="CHEBI:90510"/>
        <dbReference type="ChEBI" id="CHEBI:90511"/>
        <dbReference type="EC" id="2.1.1.100"/>
    </reaction>
</comment>
<dbReference type="AlphaFoldDB" id="A0A0H2S5B7"/>